<accession>A0A660CHV0</accession>
<reference evidence="3 4" key="1">
    <citation type="submission" date="2019-07" db="EMBL/GenBank/DDBJ databases">
        <title>R&amp;d 2014.</title>
        <authorList>
            <person name="Klenk H.-P."/>
        </authorList>
    </citation>
    <scope>NUCLEOTIDE SEQUENCE [LARGE SCALE GENOMIC DNA]</scope>
    <source>
        <strain evidence="3 4">DSM 43194</strain>
    </source>
</reference>
<proteinExistence type="predicted"/>
<dbReference type="Gene3D" id="1.10.10.10">
    <property type="entry name" value="Winged helix-like DNA-binding domain superfamily/Winged helix DNA-binding domain"/>
    <property type="match status" value="1"/>
</dbReference>
<comment type="caution">
    <text evidence="3">The sequence shown here is derived from an EMBL/GenBank/DDBJ whole genome shotgun (WGS) entry which is preliminary data.</text>
</comment>
<dbReference type="PANTHER" id="PTHR33164">
    <property type="entry name" value="TRANSCRIPTIONAL REGULATOR, MARR FAMILY"/>
    <property type="match status" value="1"/>
</dbReference>
<gene>
    <name evidence="3" type="ORF">JD82_02993</name>
</gene>
<feature type="region of interest" description="Disordered" evidence="1">
    <location>
        <begin position="1"/>
        <end position="20"/>
    </location>
</feature>
<sequence>MSEREGDRASGREPDDRGPGETLFAFVRHWARVSWASGPEASARGRMVLVTEAVHALEARGIDPTVNAVAAEIGVDQSGASRMVKTAVDAGYLVMRPAESDRRRRQASITRAGRVLLDQAHDWQERVFDRLADGWSEGRRQEFRLAMSELMQRSDEVDVRRA</sequence>
<dbReference type="GO" id="GO:0003700">
    <property type="term" value="F:DNA-binding transcription factor activity"/>
    <property type="evidence" value="ECO:0007669"/>
    <property type="project" value="InterPro"/>
</dbReference>
<organism evidence="3 4">
    <name type="scientific">Prauserella rugosa</name>
    <dbReference type="NCBI Taxonomy" id="43354"/>
    <lineage>
        <taxon>Bacteria</taxon>
        <taxon>Bacillati</taxon>
        <taxon>Actinomycetota</taxon>
        <taxon>Actinomycetes</taxon>
        <taxon>Pseudonocardiales</taxon>
        <taxon>Pseudonocardiaceae</taxon>
        <taxon>Prauserella</taxon>
    </lineage>
</organism>
<dbReference type="InterPro" id="IPR036390">
    <property type="entry name" value="WH_DNA-bd_sf"/>
</dbReference>
<dbReference type="InterPro" id="IPR039422">
    <property type="entry name" value="MarR/SlyA-like"/>
</dbReference>
<dbReference type="GO" id="GO:0003677">
    <property type="term" value="F:DNA binding"/>
    <property type="evidence" value="ECO:0007669"/>
    <property type="project" value="UniProtKB-KW"/>
</dbReference>
<keyword evidence="3" id="KW-0238">DNA-binding</keyword>
<name>A0A660CHV0_9PSEU</name>
<protein>
    <submittedName>
        <fullName evidence="3">DNA-binding MarR family transcriptional regulator</fullName>
    </submittedName>
</protein>
<dbReference type="Pfam" id="PF12802">
    <property type="entry name" value="MarR_2"/>
    <property type="match status" value="1"/>
</dbReference>
<evidence type="ECO:0000259" key="2">
    <source>
        <dbReference type="SMART" id="SM00347"/>
    </source>
</evidence>
<feature type="domain" description="HTH marR-type" evidence="2">
    <location>
        <begin position="39"/>
        <end position="140"/>
    </location>
</feature>
<evidence type="ECO:0000313" key="4">
    <source>
        <dbReference type="Proteomes" id="UP000317303"/>
    </source>
</evidence>
<dbReference type="RefSeq" id="WP_030532231.1">
    <property type="nucleotide sequence ID" value="NZ_JOIJ01000007.1"/>
</dbReference>
<dbReference type="PANTHER" id="PTHR33164:SF43">
    <property type="entry name" value="HTH-TYPE TRANSCRIPTIONAL REPRESSOR YETL"/>
    <property type="match status" value="1"/>
</dbReference>
<dbReference type="EMBL" id="VLJV01000001">
    <property type="protein sequence ID" value="TWH21139.1"/>
    <property type="molecule type" value="Genomic_DNA"/>
</dbReference>
<dbReference type="SMART" id="SM00347">
    <property type="entry name" value="HTH_MARR"/>
    <property type="match status" value="1"/>
</dbReference>
<evidence type="ECO:0000313" key="3">
    <source>
        <dbReference type="EMBL" id="TWH21139.1"/>
    </source>
</evidence>
<dbReference type="InterPro" id="IPR000835">
    <property type="entry name" value="HTH_MarR-typ"/>
</dbReference>
<feature type="compositionally biased region" description="Basic and acidic residues" evidence="1">
    <location>
        <begin position="1"/>
        <end position="19"/>
    </location>
</feature>
<dbReference type="GO" id="GO:0006950">
    <property type="term" value="P:response to stress"/>
    <property type="evidence" value="ECO:0007669"/>
    <property type="project" value="TreeGrafter"/>
</dbReference>
<dbReference type="AlphaFoldDB" id="A0A660CHV0"/>
<dbReference type="InterPro" id="IPR036388">
    <property type="entry name" value="WH-like_DNA-bd_sf"/>
</dbReference>
<keyword evidence="4" id="KW-1185">Reference proteome</keyword>
<evidence type="ECO:0000256" key="1">
    <source>
        <dbReference type="SAM" id="MobiDB-lite"/>
    </source>
</evidence>
<dbReference type="Proteomes" id="UP000317303">
    <property type="component" value="Unassembled WGS sequence"/>
</dbReference>
<dbReference type="SUPFAM" id="SSF46785">
    <property type="entry name" value="Winged helix' DNA-binding domain"/>
    <property type="match status" value="1"/>
</dbReference>